<dbReference type="PANTHER" id="PTHR36839:SF1">
    <property type="entry name" value="METALLO-BETA-LACTAMASE FAMILY PROTEIN (AFU_ORTHOLOGUE AFUA_5G12770)"/>
    <property type="match status" value="1"/>
</dbReference>
<proteinExistence type="predicted"/>
<sequence>MKRFICSTCGVQYPQSEQPPSECMICSEERQYVNPAGQHWTTLEDMRDGDYFNNIKEDEPNLYSIHTEPDFAISQTAYLVKGKGFNLLWDCLTYLDDETIEAVQRLGGIDAIALSHPHYYSTMVEWAEAFNAPIYIHEDDKKWVTRPSNWIRFWTGERMEVSEGLTLHRLGGHFKGGAVLHWAEGSNRKGVLLTGDVIQVAADRSWVSFMYSYPNLIPLPASIVSRIAEDVKDLPFHRLYNAFHRVVQEKASESVQKSAERYIQALKGELFNT</sequence>
<gene>
    <name evidence="2" type="ORF">QYF49_14775</name>
</gene>
<dbReference type="InterPro" id="IPR001279">
    <property type="entry name" value="Metallo-B-lactamas"/>
</dbReference>
<dbReference type="RefSeq" id="WP_290400325.1">
    <property type="nucleotide sequence ID" value="NZ_JAUHLN010000002.1"/>
</dbReference>
<keyword evidence="3" id="KW-1185">Reference proteome</keyword>
<dbReference type="SUPFAM" id="SSF56281">
    <property type="entry name" value="Metallo-hydrolase/oxidoreductase"/>
    <property type="match status" value="1"/>
</dbReference>
<dbReference type="SMART" id="SM00849">
    <property type="entry name" value="Lactamase_B"/>
    <property type="match status" value="1"/>
</dbReference>
<evidence type="ECO:0000259" key="1">
    <source>
        <dbReference type="SMART" id="SM00849"/>
    </source>
</evidence>
<dbReference type="EMBL" id="JAUHLN010000002">
    <property type="protein sequence ID" value="MDN4074257.1"/>
    <property type="molecule type" value="Genomic_DNA"/>
</dbReference>
<name>A0ABT8E8P0_9BACL</name>
<dbReference type="Pfam" id="PF00753">
    <property type="entry name" value="Lactamase_B"/>
    <property type="match status" value="1"/>
</dbReference>
<organism evidence="2 3">
    <name type="scientific">Fictibacillus terranigra</name>
    <dbReference type="NCBI Taxonomy" id="3058424"/>
    <lineage>
        <taxon>Bacteria</taxon>
        <taxon>Bacillati</taxon>
        <taxon>Bacillota</taxon>
        <taxon>Bacilli</taxon>
        <taxon>Bacillales</taxon>
        <taxon>Fictibacillaceae</taxon>
        <taxon>Fictibacillus</taxon>
    </lineage>
</organism>
<dbReference type="Proteomes" id="UP001168694">
    <property type="component" value="Unassembled WGS sequence"/>
</dbReference>
<reference evidence="2" key="1">
    <citation type="submission" date="2023-06" db="EMBL/GenBank/DDBJ databases">
        <title>Draft Genome Sequences of Representative Paenibacillus Polymyxa, Bacillus cereus, Fictibacillus sp., and Brevibacillus agri Strains Isolated from Amazonian Dark Earth.</title>
        <authorList>
            <person name="Pellegrinetti T.A."/>
            <person name="Cunha I.C.M."/>
            <person name="Chaves M.G."/>
            <person name="Freitas A.S."/>
            <person name="Silva A.V.R."/>
            <person name="Tsai S.M."/>
            <person name="Mendes L.W."/>
        </authorList>
    </citation>
    <scope>NUCLEOTIDE SEQUENCE</scope>
    <source>
        <strain evidence="2">CENA-BCM004</strain>
    </source>
</reference>
<evidence type="ECO:0000313" key="3">
    <source>
        <dbReference type="Proteomes" id="UP001168694"/>
    </source>
</evidence>
<protein>
    <submittedName>
        <fullName evidence="2">MBL fold metallo-hydrolase</fullName>
    </submittedName>
</protein>
<accession>A0ABT8E8P0</accession>
<dbReference type="Gene3D" id="3.60.15.10">
    <property type="entry name" value="Ribonuclease Z/Hydroxyacylglutathione hydrolase-like"/>
    <property type="match status" value="1"/>
</dbReference>
<dbReference type="InterPro" id="IPR036866">
    <property type="entry name" value="RibonucZ/Hydroxyglut_hydro"/>
</dbReference>
<dbReference type="PANTHER" id="PTHR36839">
    <property type="entry name" value="METALLO-BETA-LACTAMASE FAMILY PROTEIN (AFU_ORTHOLOGUE AFUA_5G12770)"/>
    <property type="match status" value="1"/>
</dbReference>
<feature type="domain" description="Metallo-beta-lactamase" evidence="1">
    <location>
        <begin position="74"/>
        <end position="237"/>
    </location>
</feature>
<comment type="caution">
    <text evidence="2">The sequence shown here is derived from an EMBL/GenBank/DDBJ whole genome shotgun (WGS) entry which is preliminary data.</text>
</comment>
<evidence type="ECO:0000313" key="2">
    <source>
        <dbReference type="EMBL" id="MDN4074257.1"/>
    </source>
</evidence>